<proteinExistence type="inferred from homology"/>
<dbReference type="PANTHER" id="PTHR11842:SF10">
    <property type="entry name" value="MITOTIC SPINDLE ASSEMBLY CHECKPOINT PROTEIN MAD2B"/>
    <property type="match status" value="1"/>
</dbReference>
<evidence type="ECO:0000313" key="4">
    <source>
        <dbReference type="EMBL" id="PHH71320.1"/>
    </source>
</evidence>
<dbReference type="InterPro" id="IPR003511">
    <property type="entry name" value="HORMA_dom"/>
</dbReference>
<dbReference type="Gene3D" id="3.30.900.10">
    <property type="entry name" value="HORMA domain"/>
    <property type="match status" value="1"/>
</dbReference>
<dbReference type="Proteomes" id="UP000226431">
    <property type="component" value="Unassembled WGS sequence"/>
</dbReference>
<dbReference type="GO" id="GO:0016035">
    <property type="term" value="C:zeta DNA polymerase complex"/>
    <property type="evidence" value="ECO:0007669"/>
    <property type="project" value="TreeGrafter"/>
</dbReference>
<protein>
    <recommendedName>
        <fullName evidence="3">HORMA domain-containing protein</fullName>
    </recommendedName>
</protein>
<gene>
    <name evidence="4" type="ORF">CDD80_5355</name>
</gene>
<feature type="domain" description="HORMA" evidence="3">
    <location>
        <begin position="7"/>
        <end position="217"/>
    </location>
</feature>
<dbReference type="OrthoDB" id="21254at2759"/>
<feature type="compositionally biased region" description="Low complexity" evidence="2">
    <location>
        <begin position="188"/>
        <end position="203"/>
    </location>
</feature>
<sequence>MDPQTAAAHLSSFTAYLTIAIHTLLHARGLYPPTSFLTTRAYDLPVWQSRHPAVCSWVRDAVAAVAVQLRAAAVRRLVFCVHASASASASAAAAAAGHTRDVLERWVWDLAGFPDAAVELEAEGHDAAWRDAAEAWRGALLALEMRADTLPPPPSDSTFSLAIELKDQAHAPTQHPRLWIPSEPHLQPSSGPGPAPGSTTVPVRSVQAGPLFFDCWLEQAPRRLPDDES</sequence>
<dbReference type="EMBL" id="NJES01000525">
    <property type="protein sequence ID" value="PHH71320.1"/>
    <property type="molecule type" value="Genomic_DNA"/>
</dbReference>
<feature type="region of interest" description="Disordered" evidence="2">
    <location>
        <begin position="176"/>
        <end position="203"/>
    </location>
</feature>
<accession>A0A2C5YUW4</accession>
<evidence type="ECO:0000256" key="1">
    <source>
        <dbReference type="ARBA" id="ARBA00010348"/>
    </source>
</evidence>
<name>A0A2C5YUW4_9HYPO</name>
<evidence type="ECO:0000313" key="5">
    <source>
        <dbReference type="Proteomes" id="UP000226431"/>
    </source>
</evidence>
<dbReference type="PROSITE" id="PS50815">
    <property type="entry name" value="HORMA"/>
    <property type="match status" value="1"/>
</dbReference>
<evidence type="ECO:0000256" key="2">
    <source>
        <dbReference type="SAM" id="MobiDB-lite"/>
    </source>
</evidence>
<comment type="caution">
    <text evidence="4">The sequence shown here is derived from an EMBL/GenBank/DDBJ whole genome shotgun (WGS) entry which is preliminary data.</text>
</comment>
<dbReference type="InterPro" id="IPR045091">
    <property type="entry name" value="Mad2-like"/>
</dbReference>
<dbReference type="InterPro" id="IPR036570">
    <property type="entry name" value="HORMA_dom_sf"/>
</dbReference>
<reference evidence="4 5" key="1">
    <citation type="submission" date="2017-06" db="EMBL/GenBank/DDBJ databases">
        <title>Ant-infecting Ophiocordyceps genomes reveal a high diversity of potential behavioral manipulation genes and a possible major role for enterotoxins.</title>
        <authorList>
            <person name="De Bekker C."/>
            <person name="Evans H.C."/>
            <person name="Brachmann A."/>
            <person name="Hughes D.P."/>
        </authorList>
    </citation>
    <scope>NUCLEOTIDE SEQUENCE [LARGE SCALE GENOMIC DNA]</scope>
    <source>
        <strain evidence="4 5">Map16</strain>
    </source>
</reference>
<keyword evidence="5" id="KW-1185">Reference proteome</keyword>
<evidence type="ECO:0000259" key="3">
    <source>
        <dbReference type="PROSITE" id="PS50815"/>
    </source>
</evidence>
<organism evidence="4 5">
    <name type="scientific">Ophiocordyceps camponoti-rufipedis</name>
    <dbReference type="NCBI Taxonomy" id="2004952"/>
    <lineage>
        <taxon>Eukaryota</taxon>
        <taxon>Fungi</taxon>
        <taxon>Dikarya</taxon>
        <taxon>Ascomycota</taxon>
        <taxon>Pezizomycotina</taxon>
        <taxon>Sordariomycetes</taxon>
        <taxon>Hypocreomycetidae</taxon>
        <taxon>Hypocreales</taxon>
        <taxon>Ophiocordycipitaceae</taxon>
        <taxon>Ophiocordyceps</taxon>
    </lineage>
</organism>
<dbReference type="PANTHER" id="PTHR11842">
    <property type="entry name" value="MITOTIC SPINDLE ASSEMBLY CHECKPOINT PROTEIN MAD2"/>
    <property type="match status" value="1"/>
</dbReference>
<comment type="similarity">
    <text evidence="1">Belongs to the MAD2 family.</text>
</comment>
<dbReference type="AlphaFoldDB" id="A0A2C5YUW4"/>
<dbReference type="SUPFAM" id="SSF56019">
    <property type="entry name" value="The spindle assembly checkpoint protein mad2"/>
    <property type="match status" value="1"/>
</dbReference>
<dbReference type="STRING" id="2004952.A0A2C5YUW4"/>